<dbReference type="GO" id="GO:0005737">
    <property type="term" value="C:cytoplasm"/>
    <property type="evidence" value="ECO:0007669"/>
    <property type="project" value="TreeGrafter"/>
</dbReference>
<accession>A0A1I3JRU1</accession>
<dbReference type="OrthoDB" id="9807890at2"/>
<evidence type="ECO:0000313" key="2">
    <source>
        <dbReference type="EMBL" id="SFI62971.1"/>
    </source>
</evidence>
<evidence type="ECO:0000259" key="1">
    <source>
        <dbReference type="Pfam" id="PF00149"/>
    </source>
</evidence>
<protein>
    <submittedName>
        <fullName evidence="2">Serine/threonine protein phosphatase 1</fullName>
    </submittedName>
</protein>
<dbReference type="Pfam" id="PF00149">
    <property type="entry name" value="Metallophos"/>
    <property type="match status" value="1"/>
</dbReference>
<dbReference type="CDD" id="cd00144">
    <property type="entry name" value="MPP_PPP_family"/>
    <property type="match status" value="1"/>
</dbReference>
<name>A0A1I3JRU1_9HYPH</name>
<sequence>MTTGGISISDAATPDGIRLYAIGDVHGRFDLLQQMHRLIAAEILRDQPRDWRVIHLGDYVDRGPQSAQVLDCLTKLVARDPRYIALMGNHDEGMLEFLTDPTAEGARIFLNFGGVETAQSYGVALDETSRAQLLESHRLLLSALPDKHMTLLRNLPRAVTFGDFFFCHAGVRPGVALEAQDPHDLIWIRRAFLDHTGLLEKVIVHGHTPHDAPQLLPNRVNVDTKAFATGRLTALVLDGREKRFLVSEGARA</sequence>
<dbReference type="STRING" id="1121003.SAMN03080618_00972"/>
<dbReference type="SUPFAM" id="SSF56300">
    <property type="entry name" value="Metallo-dependent phosphatases"/>
    <property type="match status" value="1"/>
</dbReference>
<feature type="domain" description="Calcineurin-like phosphoesterase" evidence="1">
    <location>
        <begin position="18"/>
        <end position="211"/>
    </location>
</feature>
<dbReference type="GO" id="GO:0110154">
    <property type="term" value="P:RNA decapping"/>
    <property type="evidence" value="ECO:0007669"/>
    <property type="project" value="TreeGrafter"/>
</dbReference>
<dbReference type="GO" id="GO:0016791">
    <property type="term" value="F:phosphatase activity"/>
    <property type="evidence" value="ECO:0007669"/>
    <property type="project" value="TreeGrafter"/>
</dbReference>
<dbReference type="RefSeq" id="WP_091519279.1">
    <property type="nucleotide sequence ID" value="NZ_FORF01000004.1"/>
</dbReference>
<reference evidence="3" key="1">
    <citation type="submission" date="2016-10" db="EMBL/GenBank/DDBJ databases">
        <authorList>
            <person name="Varghese N."/>
            <person name="Submissions S."/>
        </authorList>
    </citation>
    <scope>NUCLEOTIDE SEQUENCE [LARGE SCALE GENOMIC DNA]</scope>
    <source>
        <strain evidence="3">DSM 21857</strain>
    </source>
</reference>
<dbReference type="InterPro" id="IPR004843">
    <property type="entry name" value="Calcineurin-like_PHP"/>
</dbReference>
<organism evidence="2 3">
    <name type="scientific">Aquamicrobium aerolatum DSM 21857</name>
    <dbReference type="NCBI Taxonomy" id="1121003"/>
    <lineage>
        <taxon>Bacteria</taxon>
        <taxon>Pseudomonadati</taxon>
        <taxon>Pseudomonadota</taxon>
        <taxon>Alphaproteobacteria</taxon>
        <taxon>Hyphomicrobiales</taxon>
        <taxon>Phyllobacteriaceae</taxon>
        <taxon>Aerobium</taxon>
    </lineage>
</organism>
<dbReference type="Gene3D" id="3.60.21.10">
    <property type="match status" value="1"/>
</dbReference>
<dbReference type="Proteomes" id="UP000242763">
    <property type="component" value="Unassembled WGS sequence"/>
</dbReference>
<keyword evidence="3" id="KW-1185">Reference proteome</keyword>
<dbReference type="AlphaFoldDB" id="A0A1I3JRU1"/>
<dbReference type="EMBL" id="FORF01000004">
    <property type="protein sequence ID" value="SFI62971.1"/>
    <property type="molecule type" value="Genomic_DNA"/>
</dbReference>
<dbReference type="InterPro" id="IPR050126">
    <property type="entry name" value="Ap4A_hydrolase"/>
</dbReference>
<evidence type="ECO:0000313" key="3">
    <source>
        <dbReference type="Proteomes" id="UP000242763"/>
    </source>
</evidence>
<gene>
    <name evidence="2" type="ORF">SAMN03080618_00972</name>
</gene>
<dbReference type="PANTHER" id="PTHR42850">
    <property type="entry name" value="METALLOPHOSPHOESTERASE"/>
    <property type="match status" value="1"/>
</dbReference>
<dbReference type="PANTHER" id="PTHR42850:SF4">
    <property type="entry name" value="ZINC-DEPENDENT ENDOPOLYPHOSPHATASE"/>
    <property type="match status" value="1"/>
</dbReference>
<dbReference type="GO" id="GO:0008803">
    <property type="term" value="F:bis(5'-nucleosyl)-tetraphosphatase (symmetrical) activity"/>
    <property type="evidence" value="ECO:0007669"/>
    <property type="project" value="TreeGrafter"/>
</dbReference>
<dbReference type="InterPro" id="IPR029052">
    <property type="entry name" value="Metallo-depent_PP-like"/>
</dbReference>
<proteinExistence type="predicted"/>